<dbReference type="RefSeq" id="WP_040271855.1">
    <property type="nucleotide sequence ID" value="NZ_JROO01000011.1"/>
</dbReference>
<sequence length="428" mass="46540">MRLGLKPAAGVAALVMAATACGGGGSGDETVELRFSWWGADDRHETTQEVIKRFEEANPDIKVTGEYTDWSSYWDRLATNTAANDAPDIITQEERYLREYADRGALLDLNEVGDQLDTSKLDQLVMGGGELDGGLYAVPTGVNAFTVMADPQAFEEAGVEMPDDETWTWQDWVDTAAEISEKSGGDIIGTQDMAFNEQSFQIFARQREQSLYDKSGALNFDQSTMTEYWEYMQQVHEEGGAPGASKSVEVEAGGPDQSVLANNSGAMASFWTNQLGTMEETSGRDLELLRFPGESESAQAGTFFKPAMHYSISSETEHPEEAAKFVDFLVNDKQAGELILADRGLPANTDLRDELMSELPAADQESAEFLDEIEGDVAGAVPPPPIGAGDVVDITMRINEDLMFGDITPEQASKRWTSEVQDATGGGE</sequence>
<name>A0A0C2JDH1_9ACTN</name>
<evidence type="ECO:0000313" key="3">
    <source>
        <dbReference type="EMBL" id="KIH99446.1"/>
    </source>
</evidence>
<dbReference type="STRING" id="183763.LP52_07360"/>
<dbReference type="AlphaFoldDB" id="A0A0C2JDH1"/>
<comment type="caution">
    <text evidence="3">The sequence shown here is derived from an EMBL/GenBank/DDBJ whole genome shotgun (WGS) entry which is preliminary data.</text>
</comment>
<dbReference type="InterPro" id="IPR050490">
    <property type="entry name" value="Bact_solute-bd_prot1"/>
</dbReference>
<dbReference type="PANTHER" id="PTHR43649">
    <property type="entry name" value="ARABINOSE-BINDING PROTEIN-RELATED"/>
    <property type="match status" value="1"/>
</dbReference>
<feature type="signal peptide" evidence="2">
    <location>
        <begin position="1"/>
        <end position="22"/>
    </location>
</feature>
<evidence type="ECO:0000256" key="1">
    <source>
        <dbReference type="SAM" id="MobiDB-lite"/>
    </source>
</evidence>
<dbReference type="InterPro" id="IPR006059">
    <property type="entry name" value="SBP"/>
</dbReference>
<accession>A0A0C2JDH1</accession>
<dbReference type="Gene3D" id="3.40.190.10">
    <property type="entry name" value="Periplasmic binding protein-like II"/>
    <property type="match status" value="2"/>
</dbReference>
<gene>
    <name evidence="3" type="ORF">LP52_07360</name>
</gene>
<proteinExistence type="predicted"/>
<dbReference type="PANTHER" id="PTHR43649:SF11">
    <property type="entry name" value="ABC TRANSPORTER SUBSTRATE-BINDING PROTEIN YESO-RELATED"/>
    <property type="match status" value="1"/>
</dbReference>
<dbReference type="EMBL" id="JROO01000011">
    <property type="protein sequence ID" value="KIH99446.1"/>
    <property type="molecule type" value="Genomic_DNA"/>
</dbReference>
<dbReference type="SUPFAM" id="SSF53850">
    <property type="entry name" value="Periplasmic binding protein-like II"/>
    <property type="match status" value="1"/>
</dbReference>
<organism evidence="3 4">
    <name type="scientific">Streptomonospora alba</name>
    <dbReference type="NCBI Taxonomy" id="183763"/>
    <lineage>
        <taxon>Bacteria</taxon>
        <taxon>Bacillati</taxon>
        <taxon>Actinomycetota</taxon>
        <taxon>Actinomycetes</taxon>
        <taxon>Streptosporangiales</taxon>
        <taxon>Nocardiopsidaceae</taxon>
        <taxon>Streptomonospora</taxon>
    </lineage>
</organism>
<dbReference type="Proteomes" id="UP000031675">
    <property type="component" value="Unassembled WGS sequence"/>
</dbReference>
<feature type="region of interest" description="Disordered" evidence="1">
    <location>
        <begin position="409"/>
        <end position="428"/>
    </location>
</feature>
<reference evidence="4" key="1">
    <citation type="journal article" date="2015" name="Chem. Biol.">
        <title>Structure, bioactivity, and resistance mechanism of streptomonomicin, an unusual lasso Peptide from an understudied halophilic actinomycete.</title>
        <authorList>
            <person name="Metelev M."/>
            <person name="Tietz J.I."/>
            <person name="Melby J.O."/>
            <person name="Blair P.M."/>
            <person name="Zhu L."/>
            <person name="Livnat I."/>
            <person name="Severinov K."/>
            <person name="Mitchell D.A."/>
        </authorList>
    </citation>
    <scope>NUCLEOTIDE SEQUENCE [LARGE SCALE GENOMIC DNA]</scope>
    <source>
        <strain evidence="4">YIM 90003</strain>
    </source>
</reference>
<protein>
    <submittedName>
        <fullName evidence="3">Sugar-binding protein</fullName>
    </submittedName>
</protein>
<keyword evidence="2" id="KW-0732">Signal</keyword>
<evidence type="ECO:0000313" key="4">
    <source>
        <dbReference type="Proteomes" id="UP000031675"/>
    </source>
</evidence>
<feature type="chain" id="PRO_5039075483" evidence="2">
    <location>
        <begin position="23"/>
        <end position="428"/>
    </location>
</feature>
<keyword evidence="4" id="KW-1185">Reference proteome</keyword>
<dbReference type="PROSITE" id="PS51257">
    <property type="entry name" value="PROKAR_LIPOPROTEIN"/>
    <property type="match status" value="1"/>
</dbReference>
<evidence type="ECO:0000256" key="2">
    <source>
        <dbReference type="SAM" id="SignalP"/>
    </source>
</evidence>
<dbReference type="Pfam" id="PF13416">
    <property type="entry name" value="SBP_bac_8"/>
    <property type="match status" value="1"/>
</dbReference>